<dbReference type="GeneID" id="68095758"/>
<evidence type="ECO:0000313" key="1">
    <source>
        <dbReference type="EMBL" id="KAG2385488.1"/>
    </source>
</evidence>
<protein>
    <submittedName>
        <fullName evidence="1">Uncharacterized protein</fullName>
    </submittedName>
</protein>
<keyword evidence="2" id="KW-1185">Reference proteome</keyword>
<accession>A0AA88GSK1</accession>
<dbReference type="AlphaFoldDB" id="A0AA88GSK1"/>
<evidence type="ECO:0000313" key="2">
    <source>
        <dbReference type="Proteomes" id="UP000816034"/>
    </source>
</evidence>
<reference evidence="1 2" key="1">
    <citation type="journal article" date="2018" name="BMC Genomics">
        <title>The genome of Naegleria lovaniensis, the basis for a comparative approach to unravel pathogenicity factors of the human pathogenic amoeba N. fowleri.</title>
        <authorList>
            <person name="Liechti N."/>
            <person name="Schurch N."/>
            <person name="Bruggmann R."/>
            <person name="Wittwer M."/>
        </authorList>
    </citation>
    <scope>NUCLEOTIDE SEQUENCE [LARGE SCALE GENOMIC DNA]</scope>
    <source>
        <strain evidence="1 2">ATCC 30569</strain>
    </source>
</reference>
<organism evidence="1 2">
    <name type="scientific">Naegleria lovaniensis</name>
    <name type="common">Amoeba</name>
    <dbReference type="NCBI Taxonomy" id="51637"/>
    <lineage>
        <taxon>Eukaryota</taxon>
        <taxon>Discoba</taxon>
        <taxon>Heterolobosea</taxon>
        <taxon>Tetramitia</taxon>
        <taxon>Eutetramitia</taxon>
        <taxon>Vahlkampfiidae</taxon>
        <taxon>Naegleria</taxon>
    </lineage>
</organism>
<comment type="caution">
    <text evidence="1">The sequence shown here is derived from an EMBL/GenBank/DDBJ whole genome shotgun (WGS) entry which is preliminary data.</text>
</comment>
<dbReference type="EMBL" id="PYSW02000018">
    <property type="protein sequence ID" value="KAG2385488.1"/>
    <property type="molecule type" value="Genomic_DNA"/>
</dbReference>
<name>A0AA88GSK1_NAELO</name>
<gene>
    <name evidence="1" type="ORF">C9374_003303</name>
</gene>
<dbReference type="RefSeq" id="XP_044549481.1">
    <property type="nucleotide sequence ID" value="XM_044692817.1"/>
</dbReference>
<dbReference type="Proteomes" id="UP000816034">
    <property type="component" value="Unassembled WGS sequence"/>
</dbReference>
<proteinExistence type="predicted"/>
<sequence length="69" mass="7886">MSLWKSIEEIMRHPGKRLATLSVIGLAFMIGAVAAPVYLPKRDIKSELQQLQKQEQFRTAEAFRRSEGK</sequence>